<gene>
    <name evidence="1" type="ORF">GALL_121970</name>
</gene>
<comment type="caution">
    <text evidence="1">The sequence shown here is derived from an EMBL/GenBank/DDBJ whole genome shotgun (WGS) entry which is preliminary data.</text>
</comment>
<dbReference type="SUPFAM" id="SSF53474">
    <property type="entry name" value="alpha/beta-Hydrolases"/>
    <property type="match status" value="1"/>
</dbReference>
<accession>A0A1J5SC00</accession>
<sequence>MKRTIIIIFILMMMNNVLFASADSIFSFRFRNDVTVTVDYPKYFSSKNKTQLVLFALPNGNTTAQTMGKKLNAGDDWHFDIQHIAAQTRFVRNELTNENIIVVYLENDLKAWPQWKKKHEDYLKLIPKIVDTIKQVLAIKKYSLHLNGHSGGGAFVFGFIQSQKQIPDYINRISFLDSDYNYDSTYTSKLVDWLKKSRSHYLSVFAYNDSVVVYNGKPLVSPTGGTWYRSKLMMKDLLAYFPFTIIRSDSVLQYSSNNRINFFLVDNPEKKIFHTVQVERNGFIHSILIGTKQESKNYLYWGERAYGSFIK</sequence>
<proteinExistence type="predicted"/>
<dbReference type="AlphaFoldDB" id="A0A1J5SC00"/>
<dbReference type="InterPro" id="IPR029058">
    <property type="entry name" value="AB_hydrolase_fold"/>
</dbReference>
<protein>
    <recommendedName>
        <fullName evidence="2">Alpha/beta hydrolase family protein</fullName>
    </recommendedName>
</protein>
<evidence type="ECO:0000313" key="1">
    <source>
        <dbReference type="EMBL" id="OIR05762.1"/>
    </source>
</evidence>
<reference evidence="1" key="1">
    <citation type="submission" date="2016-10" db="EMBL/GenBank/DDBJ databases">
        <title>Sequence of Gallionella enrichment culture.</title>
        <authorList>
            <person name="Poehlein A."/>
            <person name="Muehling M."/>
            <person name="Daniel R."/>
        </authorList>
    </citation>
    <scope>NUCLEOTIDE SEQUENCE</scope>
</reference>
<organism evidence="1">
    <name type="scientific">mine drainage metagenome</name>
    <dbReference type="NCBI Taxonomy" id="410659"/>
    <lineage>
        <taxon>unclassified sequences</taxon>
        <taxon>metagenomes</taxon>
        <taxon>ecological metagenomes</taxon>
    </lineage>
</organism>
<evidence type="ECO:0008006" key="2">
    <source>
        <dbReference type="Google" id="ProtNLM"/>
    </source>
</evidence>
<name>A0A1J5SC00_9ZZZZ</name>
<dbReference type="EMBL" id="MLJW01000048">
    <property type="protein sequence ID" value="OIR05762.1"/>
    <property type="molecule type" value="Genomic_DNA"/>
</dbReference>